<dbReference type="AlphaFoldDB" id="A0A811YFU4"/>
<gene>
    <name evidence="3" type="ORF">NYPRO_LOCUS8921</name>
</gene>
<evidence type="ECO:0000256" key="1">
    <source>
        <dbReference type="SAM" id="MobiDB-lite"/>
    </source>
</evidence>
<reference evidence="3" key="1">
    <citation type="submission" date="2020-12" db="EMBL/GenBank/DDBJ databases">
        <authorList>
            <consortium name="Molecular Ecology Group"/>
        </authorList>
    </citation>
    <scope>NUCLEOTIDE SEQUENCE</scope>
    <source>
        <strain evidence="3">TBG_1078</strain>
    </source>
</reference>
<organism evidence="3 4">
    <name type="scientific">Nyctereutes procyonoides</name>
    <name type="common">Raccoon dog</name>
    <name type="synonym">Canis procyonoides</name>
    <dbReference type="NCBI Taxonomy" id="34880"/>
    <lineage>
        <taxon>Eukaryota</taxon>
        <taxon>Metazoa</taxon>
        <taxon>Chordata</taxon>
        <taxon>Craniata</taxon>
        <taxon>Vertebrata</taxon>
        <taxon>Euteleostomi</taxon>
        <taxon>Mammalia</taxon>
        <taxon>Eutheria</taxon>
        <taxon>Laurasiatheria</taxon>
        <taxon>Carnivora</taxon>
        <taxon>Caniformia</taxon>
        <taxon>Canidae</taxon>
        <taxon>Nyctereutes</taxon>
    </lineage>
</organism>
<feature type="region of interest" description="Disordered" evidence="1">
    <location>
        <begin position="73"/>
        <end position="100"/>
    </location>
</feature>
<dbReference type="Proteomes" id="UP000645828">
    <property type="component" value="Unassembled WGS sequence"/>
</dbReference>
<proteinExistence type="predicted"/>
<name>A0A811YFU4_NYCPR</name>
<feature type="chain" id="PRO_5032907473" evidence="2">
    <location>
        <begin position="21"/>
        <end position="217"/>
    </location>
</feature>
<evidence type="ECO:0000313" key="4">
    <source>
        <dbReference type="Proteomes" id="UP000645828"/>
    </source>
</evidence>
<protein>
    <submittedName>
        <fullName evidence="3">(raccoon dog) hypothetical protein</fullName>
    </submittedName>
</protein>
<sequence>MLRFFLCLLTFRRLLCPLHSRQMTDSNERGTQSSLGRGFTCAWLTTAAQLAPSPAPAAPRLPAALMETQPEPLASAAPAATGPAQATAATPLTTAPATPPIRNSSAHWAAQLLLYEPRELPAPGGQPIGWRSCSSGRRRNLRRRAPPLLPLWPEFSPRPFGSTFEINFTQDIPGGGESFANGVFFSQLPCYLKKKLHLSYLFLYIIFQLEKEKPRLQ</sequence>
<evidence type="ECO:0000256" key="2">
    <source>
        <dbReference type="SAM" id="SignalP"/>
    </source>
</evidence>
<feature type="compositionally biased region" description="Low complexity" evidence="1">
    <location>
        <begin position="74"/>
        <end position="96"/>
    </location>
</feature>
<keyword evidence="4" id="KW-1185">Reference proteome</keyword>
<evidence type="ECO:0000313" key="3">
    <source>
        <dbReference type="EMBL" id="CAD7676126.1"/>
    </source>
</evidence>
<accession>A0A811YFU4</accession>
<comment type="caution">
    <text evidence="3">The sequence shown here is derived from an EMBL/GenBank/DDBJ whole genome shotgun (WGS) entry which is preliminary data.</text>
</comment>
<dbReference type="EMBL" id="CAJHUB010000676">
    <property type="protein sequence ID" value="CAD7676126.1"/>
    <property type="molecule type" value="Genomic_DNA"/>
</dbReference>
<feature type="signal peptide" evidence="2">
    <location>
        <begin position="1"/>
        <end position="20"/>
    </location>
</feature>
<keyword evidence="2" id="KW-0732">Signal</keyword>